<evidence type="ECO:0000313" key="1">
    <source>
        <dbReference type="EMBL" id="KAJ0080636.1"/>
    </source>
</evidence>
<keyword evidence="2" id="KW-1185">Reference proteome</keyword>
<name>A0ACC1A383_9ROSI</name>
<proteinExistence type="predicted"/>
<evidence type="ECO:0000313" key="2">
    <source>
        <dbReference type="Proteomes" id="UP001164250"/>
    </source>
</evidence>
<reference evidence="2" key="1">
    <citation type="journal article" date="2023" name="G3 (Bethesda)">
        <title>Genome assembly and association tests identify interacting loci associated with vigor, precocity, and sex in interspecific pistachio rootstocks.</title>
        <authorList>
            <person name="Palmer W."/>
            <person name="Jacygrad E."/>
            <person name="Sagayaradj S."/>
            <person name="Cavanaugh K."/>
            <person name="Han R."/>
            <person name="Bertier L."/>
            <person name="Beede B."/>
            <person name="Kafkas S."/>
            <person name="Golino D."/>
            <person name="Preece J."/>
            <person name="Michelmore R."/>
        </authorList>
    </citation>
    <scope>NUCLEOTIDE SEQUENCE [LARGE SCALE GENOMIC DNA]</scope>
</reference>
<comment type="caution">
    <text evidence="1">The sequence shown here is derived from an EMBL/GenBank/DDBJ whole genome shotgun (WGS) entry which is preliminary data.</text>
</comment>
<protein>
    <submittedName>
        <fullName evidence="1">Uncharacterized protein</fullName>
    </submittedName>
</protein>
<dbReference type="Proteomes" id="UP001164250">
    <property type="component" value="Chromosome 13"/>
</dbReference>
<sequence length="147" mass="16879">MNLDGPSTNGDGHALSRLKFFDGSNYHYWKSRMPIFLQSDHDLWDEMLDGPFASMKQVDRKKVPKTREAMDYLEKRNVVSNAKAMNILHYALNLSQFNKVYMIKMKKILRCLPPSLDPNMIKIEGAKDVKTLPLEENLGHLSPTSLP</sequence>
<dbReference type="EMBL" id="CM047909">
    <property type="protein sequence ID" value="KAJ0080636.1"/>
    <property type="molecule type" value="Genomic_DNA"/>
</dbReference>
<accession>A0ACC1A383</accession>
<organism evidence="1 2">
    <name type="scientific">Pistacia atlantica</name>
    <dbReference type="NCBI Taxonomy" id="434234"/>
    <lineage>
        <taxon>Eukaryota</taxon>
        <taxon>Viridiplantae</taxon>
        <taxon>Streptophyta</taxon>
        <taxon>Embryophyta</taxon>
        <taxon>Tracheophyta</taxon>
        <taxon>Spermatophyta</taxon>
        <taxon>Magnoliopsida</taxon>
        <taxon>eudicotyledons</taxon>
        <taxon>Gunneridae</taxon>
        <taxon>Pentapetalae</taxon>
        <taxon>rosids</taxon>
        <taxon>malvids</taxon>
        <taxon>Sapindales</taxon>
        <taxon>Anacardiaceae</taxon>
        <taxon>Pistacia</taxon>
    </lineage>
</organism>
<gene>
    <name evidence="1" type="ORF">Patl1_23776</name>
</gene>